<dbReference type="Proteomes" id="UP000815325">
    <property type="component" value="Unassembled WGS sequence"/>
</dbReference>
<evidence type="ECO:0000256" key="1">
    <source>
        <dbReference type="SAM" id="MobiDB-lite"/>
    </source>
</evidence>
<organism evidence="2 3">
    <name type="scientific">Dunaliella salina</name>
    <name type="common">Green alga</name>
    <name type="synonym">Protococcus salinus</name>
    <dbReference type="NCBI Taxonomy" id="3046"/>
    <lineage>
        <taxon>Eukaryota</taxon>
        <taxon>Viridiplantae</taxon>
        <taxon>Chlorophyta</taxon>
        <taxon>core chlorophytes</taxon>
        <taxon>Chlorophyceae</taxon>
        <taxon>CS clade</taxon>
        <taxon>Chlamydomonadales</taxon>
        <taxon>Dunaliellaceae</taxon>
        <taxon>Dunaliella</taxon>
    </lineage>
</organism>
<feature type="region of interest" description="Disordered" evidence="1">
    <location>
        <begin position="60"/>
        <end position="129"/>
    </location>
</feature>
<keyword evidence="3" id="KW-1185">Reference proteome</keyword>
<accession>A0ABQ7FT07</accession>
<name>A0ABQ7FT07_DUNSA</name>
<feature type="non-terminal residue" evidence="2">
    <location>
        <position position="1"/>
    </location>
</feature>
<evidence type="ECO:0000313" key="3">
    <source>
        <dbReference type="Proteomes" id="UP000815325"/>
    </source>
</evidence>
<dbReference type="EMBL" id="MU072384">
    <property type="protein sequence ID" value="KAF5825615.1"/>
    <property type="molecule type" value="Genomic_DNA"/>
</dbReference>
<evidence type="ECO:0000313" key="2">
    <source>
        <dbReference type="EMBL" id="KAF5825615.1"/>
    </source>
</evidence>
<sequence length="129" mass="14232">QPEVTFAETEETYKPVCDEAVRASPHSLDGVQQPSLQADVGQQLEDILSMTTELARDFVQGEDARTSSEGQYQQQQQQNNGFLSRWFRRKDPGPGASPQGSGHQPSANQPREGGSSFLFSQFAFPSQDI</sequence>
<comment type="caution">
    <text evidence="2">The sequence shown here is derived from an EMBL/GenBank/DDBJ whole genome shotgun (WGS) entry which is preliminary data.</text>
</comment>
<reference evidence="2" key="1">
    <citation type="submission" date="2017-08" db="EMBL/GenBank/DDBJ databases">
        <authorList>
            <person name="Polle J.E."/>
            <person name="Barry K."/>
            <person name="Cushman J."/>
            <person name="Schmutz J."/>
            <person name="Tran D."/>
            <person name="Hathwaick L.T."/>
            <person name="Yim W.C."/>
            <person name="Jenkins J."/>
            <person name="Mckie-Krisberg Z.M."/>
            <person name="Prochnik S."/>
            <person name="Lindquist E."/>
            <person name="Dockter R.B."/>
            <person name="Adam C."/>
            <person name="Molina H."/>
            <person name="Bunkerborg J."/>
            <person name="Jin E."/>
            <person name="Buchheim M."/>
            <person name="Magnuson J."/>
        </authorList>
    </citation>
    <scope>NUCLEOTIDE SEQUENCE</scope>
    <source>
        <strain evidence="2">CCAP 19/18</strain>
    </source>
</reference>
<protein>
    <submittedName>
        <fullName evidence="2">Uncharacterized protein</fullName>
    </submittedName>
</protein>
<feature type="compositionally biased region" description="Polar residues" evidence="1">
    <location>
        <begin position="98"/>
        <end position="109"/>
    </location>
</feature>
<gene>
    <name evidence="2" type="ORF">DUNSADRAFT_8118</name>
</gene>
<proteinExistence type="predicted"/>